<sequence>MSAEAVNRFTFNILNHLYVSQNASGNIAFGGISLYVLMGIINFGLKGPSCDQLSQFIGEKCEEKFTGTWTISNTAKRWRHLRDLAEELRMENSALFCSYDVNYQFELIADLIFSLHIKKLDFSNPTKSVHEMNSWIYYETYGMIKNIFNESTLTENMIMLFDVVFFHADWRTKFKPGLTKNETFYDDNANQYEVSMMNQESYHRVYDLPENNFRILFKDFTYPTLFSAIVLPRDGHRIVDVFQNFKVFFLLTKLDQMPAYFNYSTKKYVKLKLPKLNILSRNDLVATMIHFGIKDIFDKDHSNFGRMMNNSVYVGNLMQVTNLAIDELGVNSEEEIEDMVEESIYETDEFYVTRPFLFFVYSYSGEPVLFSAIVTNPKAA</sequence>
<dbReference type="Gene3D" id="3.30.497.10">
    <property type="entry name" value="Antithrombin, subunit I, domain 2"/>
    <property type="match status" value="1"/>
</dbReference>
<proteinExistence type="inferred from homology"/>
<gene>
    <name evidence="5" type="ORF">RF11_01514</name>
</gene>
<evidence type="ECO:0000259" key="4">
    <source>
        <dbReference type="SMART" id="SM00093"/>
    </source>
</evidence>
<keyword evidence="6" id="KW-1185">Reference proteome</keyword>
<comment type="similarity">
    <text evidence="1 2">Belongs to the serpin family.</text>
</comment>
<dbReference type="GO" id="GO:0004867">
    <property type="term" value="F:serine-type endopeptidase inhibitor activity"/>
    <property type="evidence" value="ECO:0007669"/>
    <property type="project" value="InterPro"/>
</dbReference>
<dbReference type="GO" id="GO:0005615">
    <property type="term" value="C:extracellular space"/>
    <property type="evidence" value="ECO:0007669"/>
    <property type="project" value="InterPro"/>
</dbReference>
<keyword evidence="3" id="KW-0472">Membrane</keyword>
<dbReference type="SUPFAM" id="SSF56574">
    <property type="entry name" value="Serpins"/>
    <property type="match status" value="1"/>
</dbReference>
<organism evidence="5 6">
    <name type="scientific">Thelohanellus kitauei</name>
    <name type="common">Myxosporean</name>
    <dbReference type="NCBI Taxonomy" id="669202"/>
    <lineage>
        <taxon>Eukaryota</taxon>
        <taxon>Metazoa</taxon>
        <taxon>Cnidaria</taxon>
        <taxon>Myxozoa</taxon>
        <taxon>Myxosporea</taxon>
        <taxon>Bivalvulida</taxon>
        <taxon>Platysporina</taxon>
        <taxon>Myxobolidae</taxon>
        <taxon>Thelohanellus</taxon>
    </lineage>
</organism>
<dbReference type="InterPro" id="IPR023796">
    <property type="entry name" value="Serpin_dom"/>
</dbReference>
<dbReference type="PANTHER" id="PTHR11461">
    <property type="entry name" value="SERINE PROTEASE INHIBITOR, SERPIN"/>
    <property type="match status" value="1"/>
</dbReference>
<accession>A0A0C2N4Y0</accession>
<dbReference type="PANTHER" id="PTHR11461:SF211">
    <property type="entry name" value="GH10112P-RELATED"/>
    <property type="match status" value="1"/>
</dbReference>
<dbReference type="OMA" id="LTENMIM"/>
<reference evidence="5 6" key="1">
    <citation type="journal article" date="2014" name="Genome Biol. Evol.">
        <title>The genome of the myxosporean Thelohanellus kitauei shows adaptations to nutrient acquisition within its fish host.</title>
        <authorList>
            <person name="Yang Y."/>
            <person name="Xiong J."/>
            <person name="Zhou Z."/>
            <person name="Huo F."/>
            <person name="Miao W."/>
            <person name="Ran C."/>
            <person name="Liu Y."/>
            <person name="Zhang J."/>
            <person name="Feng J."/>
            <person name="Wang M."/>
            <person name="Wang M."/>
            <person name="Wang L."/>
            <person name="Yao B."/>
        </authorList>
    </citation>
    <scope>NUCLEOTIDE SEQUENCE [LARGE SCALE GENOMIC DNA]</scope>
    <source>
        <strain evidence="5">Wuqing</strain>
    </source>
</reference>
<evidence type="ECO:0000256" key="1">
    <source>
        <dbReference type="ARBA" id="ARBA00009500"/>
    </source>
</evidence>
<dbReference type="InterPro" id="IPR042185">
    <property type="entry name" value="Serpin_sf_2"/>
</dbReference>
<evidence type="ECO:0000313" key="5">
    <source>
        <dbReference type="EMBL" id="KII68952.1"/>
    </source>
</evidence>
<keyword evidence="3" id="KW-1133">Transmembrane helix</keyword>
<feature type="domain" description="Serpin" evidence="4">
    <location>
        <begin position="11"/>
        <end position="377"/>
    </location>
</feature>
<dbReference type="Proteomes" id="UP000031668">
    <property type="component" value="Unassembled WGS sequence"/>
</dbReference>
<dbReference type="EMBL" id="JWZT01002658">
    <property type="protein sequence ID" value="KII68952.1"/>
    <property type="molecule type" value="Genomic_DNA"/>
</dbReference>
<dbReference type="OrthoDB" id="5966977at2759"/>
<dbReference type="InterPro" id="IPR042178">
    <property type="entry name" value="Serpin_sf_1"/>
</dbReference>
<evidence type="ECO:0000256" key="2">
    <source>
        <dbReference type="RuleBase" id="RU000411"/>
    </source>
</evidence>
<keyword evidence="3" id="KW-0812">Transmembrane</keyword>
<comment type="caution">
    <text evidence="5">The sequence shown here is derived from an EMBL/GenBank/DDBJ whole genome shotgun (WGS) entry which is preliminary data.</text>
</comment>
<evidence type="ECO:0000313" key="6">
    <source>
        <dbReference type="Proteomes" id="UP000031668"/>
    </source>
</evidence>
<name>A0A0C2N4Y0_THEKT</name>
<dbReference type="Pfam" id="PF00079">
    <property type="entry name" value="Serpin"/>
    <property type="match status" value="1"/>
</dbReference>
<dbReference type="AlphaFoldDB" id="A0A0C2N4Y0"/>
<dbReference type="Gene3D" id="2.30.39.10">
    <property type="entry name" value="Alpha-1-antitrypsin, domain 1"/>
    <property type="match status" value="1"/>
</dbReference>
<dbReference type="InterPro" id="IPR000215">
    <property type="entry name" value="Serpin_fam"/>
</dbReference>
<dbReference type="InterPro" id="IPR036186">
    <property type="entry name" value="Serpin_sf"/>
</dbReference>
<feature type="transmembrane region" description="Helical" evidence="3">
    <location>
        <begin position="27"/>
        <end position="45"/>
    </location>
</feature>
<evidence type="ECO:0000256" key="3">
    <source>
        <dbReference type="SAM" id="Phobius"/>
    </source>
</evidence>
<dbReference type="SMART" id="SM00093">
    <property type="entry name" value="SERPIN"/>
    <property type="match status" value="1"/>
</dbReference>
<protein>
    <submittedName>
        <fullName evidence="5">Serpin B7</fullName>
    </submittedName>
</protein>